<sequence>MVYTVPTAPARTQVVIVGAGQAGLSVAYYLRRFQLEPDVDFVVFDRGPSTGGAWQFRWDALRMGSAHKISDLPGMTELGISFETADRTLPAKDIVAGYYRRYEDHFGFNVHRPSRVTGVVNRGADLVVQHGEGETAAQVLVNATGTWGSPFVPYYPGAKTFRGRHVHTNGYVSADEFRGKNVLVVGGGTSAVGFLLELEGVAKSVSWASRRPIDYSTEHVRTIEGGVAAVRDADAAARVGSALPSVVSSTGVPLTRKVAAGVARGLLKERPMFASIEPDGVRWADDSFTPVDAIIWATGFRPELRHLSPLKLREKQGGVVVESGQVWTDPRIFLAGYGPYASTIGAGRSGRIIARQIMALI</sequence>
<organism evidence="2 3">
    <name type="scientific">Humibacter ginsenosidimutans</name>
    <dbReference type="NCBI Taxonomy" id="2599293"/>
    <lineage>
        <taxon>Bacteria</taxon>
        <taxon>Bacillati</taxon>
        <taxon>Actinomycetota</taxon>
        <taxon>Actinomycetes</taxon>
        <taxon>Micrococcales</taxon>
        <taxon>Microbacteriaceae</taxon>
        <taxon>Humibacter</taxon>
    </lineage>
</organism>
<dbReference type="AlphaFoldDB" id="A0A5B8MAW1"/>
<dbReference type="EMBL" id="CP042305">
    <property type="protein sequence ID" value="QDZ16832.1"/>
    <property type="molecule type" value="Genomic_DNA"/>
</dbReference>
<dbReference type="KEGG" id="huw:FPZ11_10975"/>
<keyword evidence="1" id="KW-0560">Oxidoreductase</keyword>
<dbReference type="GO" id="GO:0004497">
    <property type="term" value="F:monooxygenase activity"/>
    <property type="evidence" value="ECO:0007669"/>
    <property type="project" value="TreeGrafter"/>
</dbReference>
<gene>
    <name evidence="2" type="ORF">FPZ11_10975</name>
</gene>
<evidence type="ECO:0000313" key="3">
    <source>
        <dbReference type="Proteomes" id="UP000320216"/>
    </source>
</evidence>
<dbReference type="PANTHER" id="PTHR43539">
    <property type="entry name" value="FLAVIN-BINDING MONOOXYGENASE-LIKE PROTEIN (AFU_ORTHOLOGUE AFUA_4G09220)"/>
    <property type="match status" value="1"/>
</dbReference>
<name>A0A5B8MAW1_9MICO</name>
<dbReference type="SUPFAM" id="SSF51905">
    <property type="entry name" value="FAD/NAD(P)-binding domain"/>
    <property type="match status" value="2"/>
</dbReference>
<dbReference type="GO" id="GO:0050660">
    <property type="term" value="F:flavin adenine dinucleotide binding"/>
    <property type="evidence" value="ECO:0007669"/>
    <property type="project" value="TreeGrafter"/>
</dbReference>
<protein>
    <submittedName>
        <fullName evidence="2">NAD(P)/FAD-dependent oxidoreductase</fullName>
    </submittedName>
</protein>
<dbReference type="PRINTS" id="PR00368">
    <property type="entry name" value="FADPNR"/>
</dbReference>
<dbReference type="PRINTS" id="PR00469">
    <property type="entry name" value="PNDRDTASEII"/>
</dbReference>
<dbReference type="PANTHER" id="PTHR43539:SF78">
    <property type="entry name" value="FLAVIN-CONTAINING MONOOXYGENASE"/>
    <property type="match status" value="1"/>
</dbReference>
<evidence type="ECO:0000313" key="2">
    <source>
        <dbReference type="EMBL" id="QDZ16832.1"/>
    </source>
</evidence>
<dbReference type="InterPro" id="IPR036188">
    <property type="entry name" value="FAD/NAD-bd_sf"/>
</dbReference>
<keyword evidence="3" id="KW-1185">Reference proteome</keyword>
<accession>A0A5B8MAW1</accession>
<dbReference type="OrthoDB" id="178899at2"/>
<reference evidence="2 3" key="1">
    <citation type="submission" date="2019-07" db="EMBL/GenBank/DDBJ databases">
        <title>Full genome sequence of Humibacter sp. WJ7-1.</title>
        <authorList>
            <person name="Im W.-T."/>
        </authorList>
    </citation>
    <scope>NUCLEOTIDE SEQUENCE [LARGE SCALE GENOMIC DNA]</scope>
    <source>
        <strain evidence="2 3">WJ7-1</strain>
    </source>
</reference>
<dbReference type="Pfam" id="PF13738">
    <property type="entry name" value="Pyr_redox_3"/>
    <property type="match status" value="1"/>
</dbReference>
<dbReference type="Proteomes" id="UP000320216">
    <property type="component" value="Chromosome"/>
</dbReference>
<dbReference type="Gene3D" id="3.50.50.60">
    <property type="entry name" value="FAD/NAD(P)-binding domain"/>
    <property type="match status" value="1"/>
</dbReference>
<proteinExistence type="predicted"/>
<evidence type="ECO:0000256" key="1">
    <source>
        <dbReference type="ARBA" id="ARBA00023002"/>
    </source>
</evidence>
<dbReference type="InterPro" id="IPR050982">
    <property type="entry name" value="Auxin_biosynth/cation_transpt"/>
</dbReference>